<dbReference type="EMBL" id="FQNC01000041">
    <property type="protein sequence ID" value="SGY31540.1"/>
    <property type="molecule type" value="Genomic_DNA"/>
</dbReference>
<dbReference type="Gene3D" id="1.10.275.10">
    <property type="entry name" value="Fumarase/aspartase (N-terminal domain)"/>
    <property type="match status" value="2"/>
</dbReference>
<dbReference type="InterPro" id="IPR005922">
    <property type="entry name" value="Phe_NH3-lyase"/>
</dbReference>
<gene>
    <name evidence="3" type="primary">BQ5605_C002g01238</name>
    <name evidence="3" type="ORF">BQ5605_C002G01238</name>
</gene>
<dbReference type="InterPro" id="IPR024083">
    <property type="entry name" value="Fumarase/histidase_N"/>
</dbReference>
<organism evidence="3 4">
    <name type="scientific">Microbotryum silenes-dioicae</name>
    <dbReference type="NCBI Taxonomy" id="796604"/>
    <lineage>
        <taxon>Eukaryota</taxon>
        <taxon>Fungi</taxon>
        <taxon>Dikarya</taxon>
        <taxon>Basidiomycota</taxon>
        <taxon>Pucciniomycotina</taxon>
        <taxon>Microbotryomycetes</taxon>
        <taxon>Microbotryales</taxon>
        <taxon>Microbotryaceae</taxon>
        <taxon>Microbotryum</taxon>
    </lineage>
</organism>
<evidence type="ECO:0000256" key="2">
    <source>
        <dbReference type="RuleBase" id="RU003954"/>
    </source>
</evidence>
<keyword evidence="2" id="KW-0456">Lyase</keyword>
<dbReference type="Gene3D" id="1.20.200.10">
    <property type="entry name" value="Fumarase/aspartase (Central domain)"/>
    <property type="match status" value="1"/>
</dbReference>
<proteinExistence type="inferred from homology"/>
<dbReference type="Gene3D" id="1.10.274.20">
    <property type="entry name" value="Phenylalanine ammonia-lyase 1, domain 3"/>
    <property type="match status" value="1"/>
</dbReference>
<dbReference type="NCBIfam" id="TIGR01226">
    <property type="entry name" value="phe_am_lyase"/>
    <property type="match status" value="1"/>
</dbReference>
<dbReference type="PANTHER" id="PTHR10362">
    <property type="entry name" value="HISTIDINE AMMONIA-LYASE"/>
    <property type="match status" value="1"/>
</dbReference>
<dbReference type="Pfam" id="PF00221">
    <property type="entry name" value="Lyase_aromatic"/>
    <property type="match status" value="1"/>
</dbReference>
<sequence>MPMIPNTNAMQSGVASDLLTSERAPEKSGAALLTQSLTPVLSAFQLDSHTPQATPPLSPSLAPTNPTSPAVQLVLAADLLARDSDVTTSEATIKLNGYRLTLGEVVAASRRHANVTIDYEAAEKRIKDSVDFLKSKLVTSVYGVTTGFGGVSLLARFSIPPKMEKSDQPSVTPQSADTRTQDHLALQISLLEHQLCGVLPTSFDQFALGRGLENTLPLEVVRGAMLIRVNSLTRGHSAVRIEVLETLVKFLEQDITPVVPLRGSISASGDLSPLSYIAGAITGHPDIKVVTCINGKPEIMFAPDALKLHNIEKVVLGPKEGLGLVNGTAVSASMATMALNDSHFLALLSQALTAMTVEAMVGHAGSFDPFIHDVCRPHPGQVQVARNIRTMLSGSKLAVHHEEEVRADEDEGVLRQDRYPLRCSAQFVGPAVEDIIVAHRSLAIELNSTTDNPLLDVENGMIHHGGNFQAMSVTAAMEKTRLALQWFGKGSYTQMTELVNCSMNRGLPSCLAAEDPSTSYHTKGLDIAAAAYTSELGFLANPVSTHVQPAEMSNQAINSLALISARKTAEANDVLTLLMSTHLYCALQALDLRYLEFTFRERFNPMILESLRSTFGGLLDEKTAKVLGVKVVGAMWRRLETTTSVDLVSRWVDAYNHVTSILVEALMTSSSTENPLPKISEWKKTGAEQAVTLTREIRDSYWSATSYPTTQYLGRSKALYLFVREILGVNARRGDVFLGKQEATIGLSVSKIYEAIKSGRINKTLVEMMM</sequence>
<name>A0A2X0P1A6_9BASI</name>
<dbReference type="GO" id="GO:0016841">
    <property type="term" value="F:ammonia-lyase activity"/>
    <property type="evidence" value="ECO:0007669"/>
    <property type="project" value="InterPro"/>
</dbReference>
<dbReference type="CDD" id="cd00332">
    <property type="entry name" value="PAL-HAL"/>
    <property type="match status" value="1"/>
</dbReference>
<reference evidence="3 4" key="1">
    <citation type="submission" date="2016-11" db="EMBL/GenBank/DDBJ databases">
        <authorList>
            <person name="Jaros S."/>
            <person name="Januszkiewicz K."/>
            <person name="Wedrychowicz H."/>
        </authorList>
    </citation>
    <scope>NUCLEOTIDE SEQUENCE [LARGE SCALE GENOMIC DNA]</scope>
</reference>
<dbReference type="PROSITE" id="PS00488">
    <property type="entry name" value="PAL_HISTIDASE"/>
    <property type="match status" value="1"/>
</dbReference>
<dbReference type="STRING" id="796604.A0A2X0P1A6"/>
<dbReference type="SUPFAM" id="SSF48557">
    <property type="entry name" value="L-aspartase-like"/>
    <property type="match status" value="1"/>
</dbReference>
<dbReference type="SMR" id="A0A2X0P1A6"/>
<dbReference type="GO" id="GO:0005737">
    <property type="term" value="C:cytoplasm"/>
    <property type="evidence" value="ECO:0007669"/>
    <property type="project" value="InterPro"/>
</dbReference>
<evidence type="ECO:0000313" key="4">
    <source>
        <dbReference type="Proteomes" id="UP000249464"/>
    </source>
</evidence>
<evidence type="ECO:0000313" key="3">
    <source>
        <dbReference type="EMBL" id="SGY31540.1"/>
    </source>
</evidence>
<dbReference type="Proteomes" id="UP000249464">
    <property type="component" value="Unassembled WGS sequence"/>
</dbReference>
<dbReference type="InterPro" id="IPR022313">
    <property type="entry name" value="Phe/His_NH3-lyase_AS"/>
</dbReference>
<dbReference type="InterPro" id="IPR008948">
    <property type="entry name" value="L-Aspartase-like"/>
</dbReference>
<dbReference type="AlphaFoldDB" id="A0A2X0P1A6"/>
<comment type="similarity">
    <text evidence="1 2">Belongs to the PAL/histidase family.</text>
</comment>
<dbReference type="InterPro" id="IPR023144">
    <property type="entry name" value="Phe_NH3-lyase_shielding_dom_sf"/>
</dbReference>
<dbReference type="GO" id="GO:0006559">
    <property type="term" value="P:L-phenylalanine catabolic process"/>
    <property type="evidence" value="ECO:0007669"/>
    <property type="project" value="InterPro"/>
</dbReference>
<keyword evidence="4" id="KW-1185">Reference proteome</keyword>
<accession>A0A2X0P1A6</accession>
<dbReference type="InterPro" id="IPR001106">
    <property type="entry name" value="Aromatic_Lyase"/>
</dbReference>
<evidence type="ECO:0000256" key="1">
    <source>
        <dbReference type="ARBA" id="ARBA00007238"/>
    </source>
</evidence>
<protein>
    <submittedName>
        <fullName evidence="3">BQ5605_C002g01238 protein</fullName>
    </submittedName>
</protein>